<dbReference type="OrthoDB" id="5424919at2759"/>
<name>A0A9X0AME5_9HELO</name>
<dbReference type="Gene3D" id="3.40.390.10">
    <property type="entry name" value="Collagenase (Catalytic Domain)"/>
    <property type="match status" value="1"/>
</dbReference>
<dbReference type="GO" id="GO:0008237">
    <property type="term" value="F:metallopeptidase activity"/>
    <property type="evidence" value="ECO:0007669"/>
    <property type="project" value="InterPro"/>
</dbReference>
<protein>
    <submittedName>
        <fullName evidence="1">Uncharacterized protein</fullName>
    </submittedName>
</protein>
<keyword evidence="2" id="KW-1185">Reference proteome</keyword>
<evidence type="ECO:0000313" key="2">
    <source>
        <dbReference type="Proteomes" id="UP001152300"/>
    </source>
</evidence>
<dbReference type="AlphaFoldDB" id="A0A9X0AME5"/>
<evidence type="ECO:0000313" key="1">
    <source>
        <dbReference type="EMBL" id="KAJ8065350.1"/>
    </source>
</evidence>
<reference evidence="1" key="1">
    <citation type="submission" date="2022-11" db="EMBL/GenBank/DDBJ databases">
        <title>Genome Resource of Sclerotinia nivalis Strain SnTB1, a Plant Pathogen Isolated from American Ginseng.</title>
        <authorList>
            <person name="Fan S."/>
        </authorList>
    </citation>
    <scope>NUCLEOTIDE SEQUENCE</scope>
    <source>
        <strain evidence="1">SnTB1</strain>
    </source>
</reference>
<dbReference type="Proteomes" id="UP001152300">
    <property type="component" value="Unassembled WGS sequence"/>
</dbReference>
<sequence>MFGSTATIIFAGQGKRWLPLPDLQGAAKKSKNSKKPFELQTWWDSGNRIFRKIGSMGCQDPDVETLGQTYKFKDAKYSDNDQNSNREFITICDVLFAARPALLNDIPIQKNVPDTTGSDPTTVNDPSYLLSITIFHEASKSFLTLFDEKLTIVIALSLDKRDGDEPFGWDEIIQVNAEEALDTADSYAYLGMLVLLNKRNIRLAQDATRATNGRLEFIT</sequence>
<proteinExistence type="predicted"/>
<dbReference type="InterPro" id="IPR024079">
    <property type="entry name" value="MetalloPept_cat_dom_sf"/>
</dbReference>
<organism evidence="1 2">
    <name type="scientific">Sclerotinia nivalis</name>
    <dbReference type="NCBI Taxonomy" id="352851"/>
    <lineage>
        <taxon>Eukaryota</taxon>
        <taxon>Fungi</taxon>
        <taxon>Dikarya</taxon>
        <taxon>Ascomycota</taxon>
        <taxon>Pezizomycotina</taxon>
        <taxon>Leotiomycetes</taxon>
        <taxon>Helotiales</taxon>
        <taxon>Sclerotiniaceae</taxon>
        <taxon>Sclerotinia</taxon>
    </lineage>
</organism>
<dbReference type="EMBL" id="JAPEIS010000006">
    <property type="protein sequence ID" value="KAJ8065350.1"/>
    <property type="molecule type" value="Genomic_DNA"/>
</dbReference>
<gene>
    <name evidence="1" type="ORF">OCU04_006038</name>
</gene>
<accession>A0A9X0AME5</accession>
<comment type="caution">
    <text evidence="1">The sequence shown here is derived from an EMBL/GenBank/DDBJ whole genome shotgun (WGS) entry which is preliminary data.</text>
</comment>